<dbReference type="SUPFAM" id="SSF102588">
    <property type="entry name" value="LmbE-like"/>
    <property type="match status" value="1"/>
</dbReference>
<dbReference type="InterPro" id="IPR015797">
    <property type="entry name" value="NUDIX_hydrolase-like_dom_sf"/>
</dbReference>
<name>A0ABC8C399_9ACTN</name>
<proteinExistence type="predicted"/>
<dbReference type="SUPFAM" id="SSF55811">
    <property type="entry name" value="Nudix"/>
    <property type="match status" value="1"/>
</dbReference>
<protein>
    <recommendedName>
        <fullName evidence="3">Nudix hydrolase domain-containing protein</fullName>
    </recommendedName>
</protein>
<feature type="compositionally biased region" description="Low complexity" evidence="2">
    <location>
        <begin position="164"/>
        <end position="174"/>
    </location>
</feature>
<feature type="compositionally biased region" description="Pro residues" evidence="2">
    <location>
        <begin position="1"/>
        <end position="15"/>
    </location>
</feature>
<dbReference type="AlphaFoldDB" id="A0ABC8C399"/>
<dbReference type="Gene3D" id="3.40.50.10320">
    <property type="entry name" value="LmbE-like"/>
    <property type="match status" value="1"/>
</dbReference>
<sequence>MTDQPPRPTEAPVPVPGSTAAEPVNASALIRNDAGQYLMHLRDHLPGRIWEPGAWSLLGGGREPQDRSLEETVRRELREEAGLDLPVLEPYAVETATGMDGTPVPVAVYSGRWNGDPARLTLTEGVMLHWFAPEVLPRLRLSRSTLDLMLRHAADVRGASGTRPAANSTAAPATPEAPPPLPSVLAVHAHPDDESLFSGGVLAQHAAAGARTAVVTATWAEETHRVAELARALEILGAGPPRPLGYADAKVPESAPGRPRFLDAPLDEAVGAVVAHIRAVRPQVVIAPDPYGGMTGHPDHVHAHRVTALAVRASGLARLYPEAGEPWQPSALYLATHPRSAAEAVGGRMGRRGTPVEALYVSDDAWITTTVDVAPWLPRKLAAILAHRSEVVRGAAPGRIAALSPDDQHRALSTEWYIRQELASRGAADTALRT</sequence>
<keyword evidence="5" id="KW-1185">Reference proteome</keyword>
<dbReference type="InterPro" id="IPR003737">
    <property type="entry name" value="GlcNAc_PI_deacetylase-related"/>
</dbReference>
<accession>A0ABC8C399</accession>
<reference evidence="4 5" key="1">
    <citation type="submission" date="2017-04" db="EMBL/GenBank/DDBJ databases">
        <title>The complete genome sequence of Streptomyces albolongus YIM 101047, the producer of novel bafilomycins and novel odoriferous sesquiterpenoids.</title>
        <authorList>
            <person name="Yin M."/>
            <person name="Jiang Y."/>
        </authorList>
    </citation>
    <scope>NUCLEOTIDE SEQUENCE [LARGE SCALE GENOMIC DNA]</scope>
    <source>
        <strain evidence="4 5">YIM 101047</strain>
    </source>
</reference>
<evidence type="ECO:0000256" key="2">
    <source>
        <dbReference type="SAM" id="MobiDB-lite"/>
    </source>
</evidence>
<dbReference type="InterPro" id="IPR000086">
    <property type="entry name" value="NUDIX_hydrolase_dom"/>
</dbReference>
<dbReference type="GO" id="GO:0016137">
    <property type="term" value="P:glycoside metabolic process"/>
    <property type="evidence" value="ECO:0007669"/>
    <property type="project" value="UniProtKB-ARBA"/>
</dbReference>
<dbReference type="Pfam" id="PF00293">
    <property type="entry name" value="NUDIX"/>
    <property type="match status" value="1"/>
</dbReference>
<keyword evidence="1" id="KW-0862">Zinc</keyword>
<gene>
    <name evidence="4" type="ORF">B7C62_33325</name>
</gene>
<evidence type="ECO:0000313" key="4">
    <source>
        <dbReference type="EMBL" id="ARF76623.1"/>
    </source>
</evidence>
<feature type="domain" description="Nudix hydrolase" evidence="3">
    <location>
        <begin position="21"/>
        <end position="154"/>
    </location>
</feature>
<dbReference type="PANTHER" id="PTHR12993">
    <property type="entry name" value="N-ACETYLGLUCOSAMINYL-PHOSPHATIDYLINOSITOL DE-N-ACETYLASE-RELATED"/>
    <property type="match status" value="1"/>
</dbReference>
<dbReference type="KEGG" id="kab:B7C62_33325"/>
<dbReference type="Proteomes" id="UP000192251">
    <property type="component" value="Chromosome"/>
</dbReference>
<dbReference type="EMBL" id="CP020563">
    <property type="protein sequence ID" value="ARF76623.1"/>
    <property type="molecule type" value="Genomic_DNA"/>
</dbReference>
<dbReference type="Gene3D" id="3.90.79.10">
    <property type="entry name" value="Nucleoside Triphosphate Pyrophosphohydrolase"/>
    <property type="match status" value="1"/>
</dbReference>
<evidence type="ECO:0000256" key="1">
    <source>
        <dbReference type="ARBA" id="ARBA00022833"/>
    </source>
</evidence>
<evidence type="ECO:0000313" key="5">
    <source>
        <dbReference type="Proteomes" id="UP000192251"/>
    </source>
</evidence>
<organism evidence="4 5">
    <name type="scientific">Kitasatospora albolonga</name>
    <dbReference type="NCBI Taxonomy" id="68173"/>
    <lineage>
        <taxon>Bacteria</taxon>
        <taxon>Bacillati</taxon>
        <taxon>Actinomycetota</taxon>
        <taxon>Actinomycetes</taxon>
        <taxon>Kitasatosporales</taxon>
        <taxon>Streptomycetaceae</taxon>
        <taxon>Kitasatospora</taxon>
    </lineage>
</organism>
<dbReference type="InterPro" id="IPR024078">
    <property type="entry name" value="LmbE-like_dom_sf"/>
</dbReference>
<feature type="region of interest" description="Disordered" evidence="2">
    <location>
        <begin position="1"/>
        <end position="20"/>
    </location>
</feature>
<evidence type="ECO:0000259" key="3">
    <source>
        <dbReference type="PROSITE" id="PS51462"/>
    </source>
</evidence>
<dbReference type="PROSITE" id="PS51462">
    <property type="entry name" value="NUDIX"/>
    <property type="match status" value="1"/>
</dbReference>
<dbReference type="PANTHER" id="PTHR12993:SF26">
    <property type="entry name" value="1D-MYO-INOSITOL 2-ACETAMIDO-2-DEOXY-ALPHA-D-GLUCOPYRANOSIDE DEACETYLASE"/>
    <property type="match status" value="1"/>
</dbReference>
<dbReference type="Pfam" id="PF02585">
    <property type="entry name" value="PIG-L"/>
    <property type="match status" value="1"/>
</dbReference>
<feature type="region of interest" description="Disordered" evidence="2">
    <location>
        <begin position="157"/>
        <end position="178"/>
    </location>
</feature>